<feature type="region of interest" description="Disordered" evidence="1">
    <location>
        <begin position="454"/>
        <end position="478"/>
    </location>
</feature>
<dbReference type="Proteomes" id="UP000284403">
    <property type="component" value="Unassembled WGS sequence"/>
</dbReference>
<feature type="compositionally biased region" description="Low complexity" evidence="1">
    <location>
        <begin position="285"/>
        <end position="310"/>
    </location>
</feature>
<sequence length="660" mass="71237">MAVRFPTLEERATLVGFATRLAGCSAEDAELLGATCASLIADVDVVQAFIFTSAPFEPRETRGPQPRPDAPLPPTNYCRGGIPLVLTSLSDDAPPRCALFSDTQELFRTQEPLLRALQLRLRRGKATLTSLNAKYNYAFTVVTVGKRGTEANGQGGRILTGTSVGVQSTPATEQAPGDAGDTVPAANRGAEECGREGRRVYVAFMLFLQTLDALLAWVSSLLGILDGEGAVPAVGTYVVRDPAEKETATDWGGSHTSGEQRGKADDTAGGVSAAQSCDAAPAKESSQGGAKGTAAASSSSAVEHASATATRRPRRVRVTRYELHDVNSSFQLFQCQASLFFLPEYTSYDPRLQRRLLVPEYYRALRETVRDISEEIERLQQIGTALTKERPNGVIITFCPAICNFCFIRDTLKLYWSGCVVEDDITSLHYHRMQYNKCVLEVAEVMGVLRQLPRPPARDAAGGRARGSNTTTSAASRSGAPAASVEWVLAPEERGALEAGFASFWSVRGRVLELSDSLTRDIQAKNRTHRYQMPAPPLPSSAAAANGAGTGDGFAQWVRSTVRSWKRLVTCGVELPEGSSSSGRGNGGFCRSTHSPQYESKVELQRLVQRLVKAVEAQATILERDFPGTFYRDAKAKWAQRAGGVVRYLESVSVVFSPPA</sequence>
<dbReference type="EMBL" id="MKKU01000221">
    <property type="protein sequence ID" value="RNF18810.1"/>
    <property type="molecule type" value="Genomic_DNA"/>
</dbReference>
<gene>
    <name evidence="2" type="ORF">Tco025E_04387</name>
</gene>
<name>A0A422PM58_9TRYP</name>
<dbReference type="OrthoDB" id="271444at2759"/>
<dbReference type="AlphaFoldDB" id="A0A422PM58"/>
<protein>
    <submittedName>
        <fullName evidence="2">Variant surface glycoprotein 3275</fullName>
    </submittedName>
</protein>
<dbReference type="GeneID" id="40317998"/>
<reference evidence="2 3" key="1">
    <citation type="journal article" date="2018" name="BMC Genomics">
        <title>Genomic comparison of Trypanosoma conorhini and Trypanosoma rangeli to Trypanosoma cruzi strains of high and low virulence.</title>
        <authorList>
            <person name="Bradwell K.R."/>
            <person name="Koparde V.N."/>
            <person name="Matveyev A.V."/>
            <person name="Serrano M.G."/>
            <person name="Alves J.M."/>
            <person name="Parikh H."/>
            <person name="Huang B."/>
            <person name="Lee V."/>
            <person name="Espinosa-Alvarez O."/>
            <person name="Ortiz P.A."/>
            <person name="Costa-Martins A.G."/>
            <person name="Teixeira M.M."/>
            <person name="Buck G.A."/>
        </authorList>
    </citation>
    <scope>NUCLEOTIDE SEQUENCE [LARGE SCALE GENOMIC DNA]</scope>
    <source>
        <strain evidence="2 3">025E</strain>
    </source>
</reference>
<feature type="region of interest" description="Disordered" evidence="1">
    <location>
        <begin position="245"/>
        <end position="313"/>
    </location>
</feature>
<evidence type="ECO:0000313" key="3">
    <source>
        <dbReference type="Proteomes" id="UP000284403"/>
    </source>
</evidence>
<evidence type="ECO:0000313" key="2">
    <source>
        <dbReference type="EMBL" id="RNF18810.1"/>
    </source>
</evidence>
<feature type="compositionally biased region" description="Low complexity" evidence="1">
    <location>
        <begin position="458"/>
        <end position="478"/>
    </location>
</feature>
<organism evidence="2 3">
    <name type="scientific">Trypanosoma conorhini</name>
    <dbReference type="NCBI Taxonomy" id="83891"/>
    <lineage>
        <taxon>Eukaryota</taxon>
        <taxon>Discoba</taxon>
        <taxon>Euglenozoa</taxon>
        <taxon>Kinetoplastea</taxon>
        <taxon>Metakinetoplastina</taxon>
        <taxon>Trypanosomatida</taxon>
        <taxon>Trypanosomatidae</taxon>
        <taxon>Trypanosoma</taxon>
    </lineage>
</organism>
<comment type="caution">
    <text evidence="2">The sequence shown here is derived from an EMBL/GenBank/DDBJ whole genome shotgun (WGS) entry which is preliminary data.</text>
</comment>
<keyword evidence="3" id="KW-1185">Reference proteome</keyword>
<dbReference type="RefSeq" id="XP_029228614.1">
    <property type="nucleotide sequence ID" value="XM_029371297.1"/>
</dbReference>
<accession>A0A422PM58</accession>
<proteinExistence type="predicted"/>
<evidence type="ECO:0000256" key="1">
    <source>
        <dbReference type="SAM" id="MobiDB-lite"/>
    </source>
</evidence>